<dbReference type="GeneID" id="15613421"/>
<evidence type="ECO:0000313" key="1">
    <source>
        <dbReference type="EMBL" id="CCU55998.1"/>
    </source>
</evidence>
<organism evidence="1 2">
    <name type="scientific">Choristoneura rosaceana entomopoxvirus 'L'</name>
    <dbReference type="NCBI Taxonomy" id="1293539"/>
    <lineage>
        <taxon>Viruses</taxon>
        <taxon>Varidnaviria</taxon>
        <taxon>Bamfordvirae</taxon>
        <taxon>Nucleocytoviricota</taxon>
        <taxon>Pokkesviricetes</taxon>
        <taxon>Chitovirales</taxon>
        <taxon>Poxviridae</taxon>
        <taxon>Entomopoxvirinae</taxon>
        <taxon>Betaentomopoxvirus</taxon>
        <taxon>Betaentomopoxvirus crosaceana</taxon>
        <taxon>Choristoneura rosaceana entomopoxvirus</taxon>
    </lineage>
</organism>
<dbReference type="RefSeq" id="YP_008004500.1">
    <property type="nucleotide sequence ID" value="NC_021249.1"/>
</dbReference>
<proteinExistence type="predicted"/>
<sequence>MDMQLILFFKNLLLYIADNKENHLEIPEKIIRIKHLFTLMINNNYIKYKINDHYDNLFIDDIINIFIKKNINIKYNFKYIATHILELLYNVDNHYECNFDKDILTIKFNHDDNNITINFYISYNCAYITITTARTILQFCNYKTYKITLNNLIDKDNINISYHGTLDHIYKFKNEYYKVSGNIQFKND</sequence>
<reference evidence="1" key="1">
    <citation type="journal article" date="2013" name="J. Virol.">
        <title>New Insights into the Evolution of Entomopoxvirinae from the Complete Genome Sequences of Four Entomopoxviruses Infecting Adoxophyes honmai, Choristoneura biennis, Choristoneura rosaceana, and Mythimna separata.</title>
        <authorList>
            <person name="Theze J."/>
            <person name="Takatsuka J."/>
            <person name="Li Z."/>
            <person name="Gallais J."/>
            <person name="Doucet D."/>
            <person name="Arif B."/>
            <person name="Nakai M."/>
            <person name="Herniou E.A."/>
        </authorList>
    </citation>
    <scope>NUCLEOTIDE SEQUENCE</scope>
</reference>
<evidence type="ECO:0000313" key="2">
    <source>
        <dbReference type="Proteomes" id="UP000792374"/>
    </source>
</evidence>
<dbReference type="Proteomes" id="UP000792374">
    <property type="component" value="Genome"/>
</dbReference>
<accession>A0ABM9QKC5</accession>
<evidence type="ECO:0008006" key="3">
    <source>
        <dbReference type="Google" id="ProtNLM"/>
    </source>
</evidence>
<protein>
    <recommendedName>
        <fullName evidence="3">N1R/p28-like protein</fullName>
    </recommendedName>
</protein>
<name>A0ABM9QKC5_9POXV</name>
<gene>
    <name evidence="1" type="ORF">CHREV_096</name>
</gene>
<keyword evidence="2" id="KW-1185">Reference proteome</keyword>
<dbReference type="EMBL" id="HF679133">
    <property type="protein sequence ID" value="CCU55998.1"/>
    <property type="molecule type" value="Genomic_DNA"/>
</dbReference>